<feature type="region of interest" description="Disordered" evidence="1">
    <location>
        <begin position="1"/>
        <end position="24"/>
    </location>
</feature>
<evidence type="ECO:0000313" key="2">
    <source>
        <dbReference type="EMBL" id="CAG6634058.1"/>
    </source>
</evidence>
<feature type="compositionally biased region" description="Polar residues" evidence="1">
    <location>
        <begin position="15"/>
        <end position="24"/>
    </location>
</feature>
<evidence type="ECO:0000256" key="1">
    <source>
        <dbReference type="SAM" id="MobiDB-lite"/>
    </source>
</evidence>
<dbReference type="EMBL" id="HBUF01560771">
    <property type="protein sequence ID" value="CAG6762266.1"/>
    <property type="molecule type" value="Transcribed_RNA"/>
</dbReference>
<feature type="compositionally biased region" description="Pro residues" evidence="1">
    <location>
        <begin position="1"/>
        <end position="14"/>
    </location>
</feature>
<dbReference type="EMBL" id="HBUF01084847">
    <property type="protein sequence ID" value="CAG6634055.1"/>
    <property type="molecule type" value="Transcribed_RNA"/>
</dbReference>
<name>A0A8D8QL90_9HEMI</name>
<organism evidence="2">
    <name type="scientific">Cacopsylla melanoneura</name>
    <dbReference type="NCBI Taxonomy" id="428564"/>
    <lineage>
        <taxon>Eukaryota</taxon>
        <taxon>Metazoa</taxon>
        <taxon>Ecdysozoa</taxon>
        <taxon>Arthropoda</taxon>
        <taxon>Hexapoda</taxon>
        <taxon>Insecta</taxon>
        <taxon>Pterygota</taxon>
        <taxon>Neoptera</taxon>
        <taxon>Paraneoptera</taxon>
        <taxon>Hemiptera</taxon>
        <taxon>Sternorrhyncha</taxon>
        <taxon>Psylloidea</taxon>
        <taxon>Psyllidae</taxon>
        <taxon>Psyllinae</taxon>
        <taxon>Cacopsylla</taxon>
    </lineage>
</organism>
<feature type="compositionally biased region" description="Basic residues" evidence="1">
    <location>
        <begin position="91"/>
        <end position="100"/>
    </location>
</feature>
<dbReference type="EMBL" id="HBUF01084848">
    <property type="protein sequence ID" value="CAG6634058.1"/>
    <property type="molecule type" value="Transcribed_RNA"/>
</dbReference>
<accession>A0A8D8QL90</accession>
<dbReference type="EMBL" id="HBUF01084849">
    <property type="protein sequence ID" value="CAG6634061.1"/>
    <property type="molecule type" value="Transcribed_RNA"/>
</dbReference>
<protein>
    <submittedName>
        <fullName evidence="2">Uncharacterized protein</fullName>
    </submittedName>
</protein>
<sequence length="100" mass="11304">MSWPLPCPVYPPNTPSTMPLGTSSNKTTINLVNATPKRPYTVPGPARQPSVIIVITTWQNTAIRNRVNMNPGSVKNQRRDPRQHQPERVRNPRVKVQLRS</sequence>
<reference evidence="2" key="1">
    <citation type="submission" date="2021-05" db="EMBL/GenBank/DDBJ databases">
        <authorList>
            <person name="Alioto T."/>
            <person name="Alioto T."/>
            <person name="Gomez Garrido J."/>
        </authorList>
    </citation>
    <scope>NUCLEOTIDE SEQUENCE</scope>
</reference>
<proteinExistence type="predicted"/>
<dbReference type="AlphaFoldDB" id="A0A8D8QL90"/>
<feature type="region of interest" description="Disordered" evidence="1">
    <location>
        <begin position="66"/>
        <end position="100"/>
    </location>
</feature>
<dbReference type="EMBL" id="HBUF01560772">
    <property type="protein sequence ID" value="CAG6762267.1"/>
    <property type="molecule type" value="Transcribed_RNA"/>
</dbReference>
<feature type="compositionally biased region" description="Basic and acidic residues" evidence="1">
    <location>
        <begin position="77"/>
        <end position="90"/>
    </location>
</feature>
<feature type="compositionally biased region" description="Polar residues" evidence="1">
    <location>
        <begin position="66"/>
        <end position="75"/>
    </location>
</feature>